<organism evidence="4 5">
    <name type="scientific">Oceanipulchritudo coccoides</name>
    <dbReference type="NCBI Taxonomy" id="2706888"/>
    <lineage>
        <taxon>Bacteria</taxon>
        <taxon>Pseudomonadati</taxon>
        <taxon>Verrucomicrobiota</taxon>
        <taxon>Opitutia</taxon>
        <taxon>Puniceicoccales</taxon>
        <taxon>Oceanipulchritudinaceae</taxon>
        <taxon>Oceanipulchritudo</taxon>
    </lineage>
</organism>
<dbReference type="EMBL" id="JAAGNX010000002">
    <property type="protein sequence ID" value="NDV62831.1"/>
    <property type="molecule type" value="Genomic_DNA"/>
</dbReference>
<dbReference type="RefSeq" id="WP_163965396.1">
    <property type="nucleotide sequence ID" value="NZ_JAAGNX010000002.1"/>
</dbReference>
<keyword evidence="4" id="KW-0808">Transferase</keyword>
<protein>
    <submittedName>
        <fullName evidence="4">Sulfatase-like hydrolase/transferase</fullName>
    </submittedName>
</protein>
<dbReference type="Pfam" id="PF00884">
    <property type="entry name" value="Sulfatase"/>
    <property type="match status" value="1"/>
</dbReference>
<dbReference type="AlphaFoldDB" id="A0A6B2M1E6"/>
<comment type="caution">
    <text evidence="4">The sequence shown here is derived from an EMBL/GenBank/DDBJ whole genome shotgun (WGS) entry which is preliminary data.</text>
</comment>
<evidence type="ECO:0000313" key="4">
    <source>
        <dbReference type="EMBL" id="NDV62831.1"/>
    </source>
</evidence>
<dbReference type="InterPro" id="IPR050738">
    <property type="entry name" value="Sulfatase"/>
</dbReference>
<dbReference type="Gene3D" id="3.40.720.10">
    <property type="entry name" value="Alkaline Phosphatase, subunit A"/>
    <property type="match status" value="1"/>
</dbReference>
<accession>A0A6B2M1E6</accession>
<name>A0A6B2M1E6_9BACT</name>
<dbReference type="PANTHER" id="PTHR42693:SF53">
    <property type="entry name" value="ENDO-4-O-SULFATASE"/>
    <property type="match status" value="1"/>
</dbReference>
<dbReference type="InterPro" id="IPR000917">
    <property type="entry name" value="Sulfatase_N"/>
</dbReference>
<feature type="domain" description="Sulfatase N-terminal" evidence="3">
    <location>
        <begin position="78"/>
        <end position="482"/>
    </location>
</feature>
<dbReference type="Proteomes" id="UP000478417">
    <property type="component" value="Unassembled WGS sequence"/>
</dbReference>
<evidence type="ECO:0000256" key="2">
    <source>
        <dbReference type="ARBA" id="ARBA00022801"/>
    </source>
</evidence>
<comment type="similarity">
    <text evidence="1">Belongs to the sulfatase family.</text>
</comment>
<gene>
    <name evidence="4" type="ORF">G0Q06_10250</name>
</gene>
<reference evidence="4 5" key="1">
    <citation type="submission" date="2020-02" db="EMBL/GenBank/DDBJ databases">
        <title>Albibacoteraceae fam. nov., the first described family within the subdivision 4 Verrucomicrobia.</title>
        <authorList>
            <person name="Xi F."/>
        </authorList>
    </citation>
    <scope>NUCLEOTIDE SEQUENCE [LARGE SCALE GENOMIC DNA]</scope>
    <source>
        <strain evidence="4 5">CK1056</strain>
    </source>
</reference>
<evidence type="ECO:0000259" key="3">
    <source>
        <dbReference type="Pfam" id="PF00884"/>
    </source>
</evidence>
<proteinExistence type="inferred from homology"/>
<dbReference type="GO" id="GO:0004065">
    <property type="term" value="F:arylsulfatase activity"/>
    <property type="evidence" value="ECO:0007669"/>
    <property type="project" value="TreeGrafter"/>
</dbReference>
<keyword evidence="2 4" id="KW-0378">Hydrolase</keyword>
<dbReference type="PANTHER" id="PTHR42693">
    <property type="entry name" value="ARYLSULFATASE FAMILY MEMBER"/>
    <property type="match status" value="1"/>
</dbReference>
<evidence type="ECO:0000256" key="1">
    <source>
        <dbReference type="ARBA" id="ARBA00008779"/>
    </source>
</evidence>
<keyword evidence="5" id="KW-1185">Reference proteome</keyword>
<dbReference type="SUPFAM" id="SSF53649">
    <property type="entry name" value="Alkaline phosphatase-like"/>
    <property type="match status" value="1"/>
</dbReference>
<sequence length="693" mass="76285">MPCEAPAQQDDAEVVVVRVSCPCFQLVPWLIDGNDAGMLRSYSKFPRDGRLQQLVCLLCGLLGLTNAIVADRAGESLPNVIFFFADDIGWADVGRYHEHYADGVNQPSVAPVPTPNMNRLCDEGMIFTDAQLPAALCAPNRFCVMTGNYTHRSRPWGTWDRDSNTAFHYGDAVDDRIDNPHRTVGTILQEAGYRTAFFGKMHFGGDFFDSAGAIIRPSNADLDQIDYTRQFRNGLLDHGFDYTFATPDGIQGPVYAYFENDLYRPISSFAYDIDGVDVSGYSILQHFLDGDLVGNGEMIQDGYGDSEFDTSEHGVILSHFAAEFIADHEANHVDKPFLVYYAAPAIHVPHTPSSSGIEAAGATGLGSRADFIYDLDQQLGRLLDKLEALGIADNTLIIVSSDNGGYPGINGNGGDGMVDAGQWPNGPFRGNKGSVYEGGHRVPFIWKWGDGTEPGSVIPPGKSSDQLVSVIDWVASMVDLTGGALPDDQNYDSASLLPLVFSGQPDLEAPVRTIHHYFFHNNNQRAVRMNDAEGKWFLKRTSPIELYDLATDLDQSDNLIEGFSSFGDIPESHPHKARIDAMNAWYNAHNNSYSPRSTPSADFSDEATKTPIPVPVPAARLKVEPNLLFSAENLTDFAAYDIDTSTDLQGSWSLLETIPELATNWSMTWDSALPIFFRIRYPEKADRSFLPLR</sequence>
<evidence type="ECO:0000313" key="5">
    <source>
        <dbReference type="Proteomes" id="UP000478417"/>
    </source>
</evidence>
<dbReference type="GO" id="GO:0016740">
    <property type="term" value="F:transferase activity"/>
    <property type="evidence" value="ECO:0007669"/>
    <property type="project" value="UniProtKB-KW"/>
</dbReference>
<dbReference type="InterPro" id="IPR017850">
    <property type="entry name" value="Alkaline_phosphatase_core_sf"/>
</dbReference>